<accession>A0ABX1X4F9</accession>
<sequence length="71" mass="8247">MKTKERKKPRVTNMSFVDKQGNVVAECYYDENGKLVGDDLSNPLLTPWFDKASIFIAELKSGFTERYEIKR</sequence>
<keyword evidence="2" id="KW-1185">Reference proteome</keyword>
<dbReference type="EMBL" id="WHNY01000009">
    <property type="protein sequence ID" value="NOU63152.1"/>
    <property type="molecule type" value="Genomic_DNA"/>
</dbReference>
<organism evidence="1 2">
    <name type="scientific">Paenibacillus plantarum</name>
    <dbReference type="NCBI Taxonomy" id="2654975"/>
    <lineage>
        <taxon>Bacteria</taxon>
        <taxon>Bacillati</taxon>
        <taxon>Bacillota</taxon>
        <taxon>Bacilli</taxon>
        <taxon>Bacillales</taxon>
        <taxon>Paenibacillaceae</taxon>
        <taxon>Paenibacillus</taxon>
    </lineage>
</organism>
<protein>
    <recommendedName>
        <fullName evidence="3">Phage protein</fullName>
    </recommendedName>
</protein>
<comment type="caution">
    <text evidence="1">The sequence shown here is derived from an EMBL/GenBank/DDBJ whole genome shotgun (WGS) entry which is preliminary data.</text>
</comment>
<proteinExistence type="predicted"/>
<gene>
    <name evidence="1" type="ORF">GC096_03710</name>
</gene>
<evidence type="ECO:0000313" key="1">
    <source>
        <dbReference type="EMBL" id="NOU63152.1"/>
    </source>
</evidence>
<name>A0ABX1X4F9_9BACL</name>
<dbReference type="Proteomes" id="UP000653578">
    <property type="component" value="Unassembled WGS sequence"/>
</dbReference>
<reference evidence="1 2" key="1">
    <citation type="submission" date="2019-10" db="EMBL/GenBank/DDBJ databases">
        <title>Description of Paenibacillus humi sp. nov.</title>
        <authorList>
            <person name="Carlier A."/>
            <person name="Qi S."/>
        </authorList>
    </citation>
    <scope>NUCLEOTIDE SEQUENCE [LARGE SCALE GENOMIC DNA]</scope>
    <source>
        <strain evidence="1 2">LMG 31461</strain>
    </source>
</reference>
<evidence type="ECO:0000313" key="2">
    <source>
        <dbReference type="Proteomes" id="UP000653578"/>
    </source>
</evidence>
<evidence type="ECO:0008006" key="3">
    <source>
        <dbReference type="Google" id="ProtNLM"/>
    </source>
</evidence>
<dbReference type="RefSeq" id="WP_171628960.1">
    <property type="nucleotide sequence ID" value="NZ_WHNY01000009.1"/>
</dbReference>